<evidence type="ECO:0000313" key="3">
    <source>
        <dbReference type="Proteomes" id="UP000324800"/>
    </source>
</evidence>
<organism evidence="2 3">
    <name type="scientific">Streblomastix strix</name>
    <dbReference type="NCBI Taxonomy" id="222440"/>
    <lineage>
        <taxon>Eukaryota</taxon>
        <taxon>Metamonada</taxon>
        <taxon>Preaxostyla</taxon>
        <taxon>Oxymonadida</taxon>
        <taxon>Streblomastigidae</taxon>
        <taxon>Streblomastix</taxon>
    </lineage>
</organism>
<keyword evidence="1" id="KW-1133">Transmembrane helix</keyword>
<name>A0A5J4X9P9_9EUKA</name>
<protein>
    <submittedName>
        <fullName evidence="2">Uncharacterized protein</fullName>
    </submittedName>
</protein>
<keyword evidence="1" id="KW-0812">Transmembrane</keyword>
<proteinExistence type="predicted"/>
<dbReference type="EMBL" id="SNRW01000123">
    <property type="protein sequence ID" value="KAA6403239.1"/>
    <property type="molecule type" value="Genomic_DNA"/>
</dbReference>
<comment type="caution">
    <text evidence="2">The sequence shown here is derived from an EMBL/GenBank/DDBJ whole genome shotgun (WGS) entry which is preliminary data.</text>
</comment>
<gene>
    <name evidence="2" type="ORF">EZS28_001235</name>
</gene>
<sequence>MIVDIVPNPELLPFGKTGSSLSYITSFQSDARSGTLGLMLMHSKLEILLEEEKSIQYASLTAYTLTNRFSNASSGGTCDLFFIFFSIILFLFIYHTERALIPVKIAGQYTQRNHQSIFDEKEASNLLIPQHYYKENVILCL</sequence>
<evidence type="ECO:0000256" key="1">
    <source>
        <dbReference type="SAM" id="Phobius"/>
    </source>
</evidence>
<keyword evidence="1" id="KW-0472">Membrane</keyword>
<dbReference type="Proteomes" id="UP000324800">
    <property type="component" value="Unassembled WGS sequence"/>
</dbReference>
<evidence type="ECO:0000313" key="2">
    <source>
        <dbReference type="EMBL" id="KAA6403239.1"/>
    </source>
</evidence>
<accession>A0A5J4X9P9</accession>
<feature type="transmembrane region" description="Helical" evidence="1">
    <location>
        <begin position="74"/>
        <end position="94"/>
    </location>
</feature>
<dbReference type="AlphaFoldDB" id="A0A5J4X9P9"/>
<reference evidence="2 3" key="1">
    <citation type="submission" date="2019-03" db="EMBL/GenBank/DDBJ databases">
        <title>Single cell metagenomics reveals metabolic interactions within the superorganism composed of flagellate Streblomastix strix and complex community of Bacteroidetes bacteria on its surface.</title>
        <authorList>
            <person name="Treitli S.C."/>
            <person name="Kolisko M."/>
            <person name="Husnik F."/>
            <person name="Keeling P."/>
            <person name="Hampl V."/>
        </authorList>
    </citation>
    <scope>NUCLEOTIDE SEQUENCE [LARGE SCALE GENOMIC DNA]</scope>
    <source>
        <strain evidence="2">ST1C</strain>
    </source>
</reference>